<keyword evidence="2" id="KW-1185">Reference proteome</keyword>
<organism evidence="1 2">
    <name type="scientific">Daphnia galeata</name>
    <dbReference type="NCBI Taxonomy" id="27404"/>
    <lineage>
        <taxon>Eukaryota</taxon>
        <taxon>Metazoa</taxon>
        <taxon>Ecdysozoa</taxon>
        <taxon>Arthropoda</taxon>
        <taxon>Crustacea</taxon>
        <taxon>Branchiopoda</taxon>
        <taxon>Diplostraca</taxon>
        <taxon>Cladocera</taxon>
        <taxon>Anomopoda</taxon>
        <taxon>Daphniidae</taxon>
        <taxon>Daphnia</taxon>
    </lineage>
</organism>
<reference evidence="1" key="1">
    <citation type="submission" date="2021-11" db="EMBL/GenBank/DDBJ databases">
        <authorList>
            <person name="Schell T."/>
        </authorList>
    </citation>
    <scope>NUCLEOTIDE SEQUENCE</scope>
    <source>
        <strain evidence="1">M5</strain>
    </source>
</reference>
<sequence length="32" mass="3620">MCFTNAPTVIRMKRFAHLILTQVAPIYTGTKP</sequence>
<dbReference type="Proteomes" id="UP000789390">
    <property type="component" value="Unassembled WGS sequence"/>
</dbReference>
<evidence type="ECO:0000313" key="2">
    <source>
        <dbReference type="Proteomes" id="UP000789390"/>
    </source>
</evidence>
<proteinExistence type="predicted"/>
<gene>
    <name evidence="1" type="ORF">DGAL_LOCUS12692</name>
</gene>
<comment type="caution">
    <text evidence="1">The sequence shown here is derived from an EMBL/GenBank/DDBJ whole genome shotgun (WGS) entry which is preliminary data.</text>
</comment>
<protein>
    <submittedName>
        <fullName evidence="1">Uncharacterized protein</fullName>
    </submittedName>
</protein>
<dbReference type="EMBL" id="CAKKLH010000292">
    <property type="protein sequence ID" value="CAH0109223.1"/>
    <property type="molecule type" value="Genomic_DNA"/>
</dbReference>
<evidence type="ECO:0000313" key="1">
    <source>
        <dbReference type="EMBL" id="CAH0109223.1"/>
    </source>
</evidence>
<name>A0A8J2WLL1_9CRUS</name>
<dbReference type="AlphaFoldDB" id="A0A8J2WLL1"/>
<accession>A0A8J2WLL1</accession>